<feature type="transmembrane region" description="Helical" evidence="8">
    <location>
        <begin position="22"/>
        <end position="41"/>
    </location>
</feature>
<keyword evidence="11" id="KW-1185">Reference proteome</keyword>
<dbReference type="InterPro" id="IPR002327">
    <property type="entry name" value="Cyt_c_1A/1B"/>
</dbReference>
<dbReference type="SUPFAM" id="SSF46626">
    <property type="entry name" value="Cytochrome c"/>
    <property type="match status" value="1"/>
</dbReference>
<dbReference type="RefSeq" id="WP_081853452.1">
    <property type="nucleotide sequence ID" value="NZ_JMIW01000009.1"/>
</dbReference>
<evidence type="ECO:0000256" key="5">
    <source>
        <dbReference type="ARBA" id="ARBA00023004"/>
    </source>
</evidence>
<keyword evidence="4" id="KW-0249">Electron transport</keyword>
<feature type="region of interest" description="Disordered" evidence="7">
    <location>
        <begin position="192"/>
        <end position="230"/>
    </location>
</feature>
<dbReference type="OrthoDB" id="9805828at2"/>
<keyword evidence="8" id="KW-0472">Membrane</keyword>
<evidence type="ECO:0000256" key="7">
    <source>
        <dbReference type="SAM" id="MobiDB-lite"/>
    </source>
</evidence>
<dbReference type="InterPro" id="IPR009056">
    <property type="entry name" value="Cyt_c-like_dom"/>
</dbReference>
<keyword evidence="5 6" id="KW-0408">Iron</keyword>
<proteinExistence type="predicted"/>
<keyword evidence="3 6" id="KW-0479">Metal-binding</keyword>
<dbReference type="Pfam" id="PF00034">
    <property type="entry name" value="Cytochrom_C"/>
    <property type="match status" value="1"/>
</dbReference>
<evidence type="ECO:0000256" key="1">
    <source>
        <dbReference type="ARBA" id="ARBA00022448"/>
    </source>
</evidence>
<dbReference type="GO" id="GO:0009055">
    <property type="term" value="F:electron transfer activity"/>
    <property type="evidence" value="ECO:0007669"/>
    <property type="project" value="InterPro"/>
</dbReference>
<feature type="domain" description="Cytochrome c" evidence="9">
    <location>
        <begin position="81"/>
        <end position="181"/>
    </location>
</feature>
<evidence type="ECO:0000313" key="10">
    <source>
        <dbReference type="EMBL" id="KEO88504.1"/>
    </source>
</evidence>
<evidence type="ECO:0000256" key="4">
    <source>
        <dbReference type="ARBA" id="ARBA00022982"/>
    </source>
</evidence>
<dbReference type="GO" id="GO:0046872">
    <property type="term" value="F:metal ion binding"/>
    <property type="evidence" value="ECO:0007669"/>
    <property type="project" value="UniProtKB-KW"/>
</dbReference>
<comment type="caution">
    <text evidence="10">The sequence shown here is derived from an EMBL/GenBank/DDBJ whole genome shotgun (WGS) entry which is preliminary data.</text>
</comment>
<dbReference type="Proteomes" id="UP000027647">
    <property type="component" value="Unassembled WGS sequence"/>
</dbReference>
<dbReference type="PRINTS" id="PR00604">
    <property type="entry name" value="CYTCHRMECIAB"/>
</dbReference>
<keyword evidence="8" id="KW-0812">Transmembrane</keyword>
<evidence type="ECO:0000256" key="6">
    <source>
        <dbReference type="PROSITE-ProRule" id="PRU00433"/>
    </source>
</evidence>
<reference evidence="10 11" key="1">
    <citation type="submission" date="2014-04" db="EMBL/GenBank/DDBJ databases">
        <title>A comprehensive comparison of genomes of Erythrobacter spp. strains.</title>
        <authorList>
            <person name="Zheng Q."/>
        </authorList>
    </citation>
    <scope>NUCLEOTIDE SEQUENCE [LARGE SCALE GENOMIC DNA]</scope>
    <source>
        <strain evidence="10 11">DSM 6997</strain>
    </source>
</reference>
<dbReference type="InterPro" id="IPR036909">
    <property type="entry name" value="Cyt_c-like_dom_sf"/>
</dbReference>
<accession>A0A074M5A4</accession>
<evidence type="ECO:0000256" key="3">
    <source>
        <dbReference type="ARBA" id="ARBA00022723"/>
    </source>
</evidence>
<dbReference type="Gene3D" id="1.10.760.10">
    <property type="entry name" value="Cytochrome c-like domain"/>
    <property type="match status" value="1"/>
</dbReference>
<keyword evidence="8" id="KW-1133">Transmembrane helix</keyword>
<evidence type="ECO:0000256" key="8">
    <source>
        <dbReference type="SAM" id="Phobius"/>
    </source>
</evidence>
<dbReference type="PROSITE" id="PS51007">
    <property type="entry name" value="CYTC"/>
    <property type="match status" value="1"/>
</dbReference>
<evidence type="ECO:0000313" key="11">
    <source>
        <dbReference type="Proteomes" id="UP000027647"/>
    </source>
</evidence>
<evidence type="ECO:0000259" key="9">
    <source>
        <dbReference type="PROSITE" id="PS51007"/>
    </source>
</evidence>
<gene>
    <name evidence="10" type="ORF">EH31_16215</name>
</gene>
<dbReference type="eggNOG" id="COG3474">
    <property type="taxonomic scope" value="Bacteria"/>
</dbReference>
<dbReference type="EMBL" id="JMIW01000009">
    <property type="protein sequence ID" value="KEO88504.1"/>
    <property type="molecule type" value="Genomic_DNA"/>
</dbReference>
<dbReference type="PANTHER" id="PTHR11961">
    <property type="entry name" value="CYTOCHROME C"/>
    <property type="match status" value="1"/>
</dbReference>
<sequence>MTQDNANMSDKDAGSGDLFNTAAGWVLFAAALGLGLSILSGKYFHADNPERPETLGYIIEGVEETGSGPAEISFAEALASVTPADGEKAFAKCAACHSVEQGGANGVGPNLYGVMGAKFGHNPSFGYSSAISGAGGNWGWEEMNQWLANPRGYIDGTSMGFAGLSKIEDRAAIALYLNTFGSNIPVPEFVPAAAEEEAEPASDEAAEAGAEEGAAEAEATSEETAETAAS</sequence>
<protein>
    <submittedName>
        <fullName evidence="10">Cytochrome C</fullName>
    </submittedName>
</protein>
<dbReference type="AlphaFoldDB" id="A0A074M5A4"/>
<evidence type="ECO:0000256" key="2">
    <source>
        <dbReference type="ARBA" id="ARBA00022617"/>
    </source>
</evidence>
<keyword evidence="2 6" id="KW-0349">Heme</keyword>
<dbReference type="GO" id="GO:0020037">
    <property type="term" value="F:heme binding"/>
    <property type="evidence" value="ECO:0007669"/>
    <property type="project" value="InterPro"/>
</dbReference>
<name>A0A074M5A4_ERYLO</name>
<organism evidence="10 11">
    <name type="scientific">Erythrobacter longus</name>
    <dbReference type="NCBI Taxonomy" id="1044"/>
    <lineage>
        <taxon>Bacteria</taxon>
        <taxon>Pseudomonadati</taxon>
        <taxon>Pseudomonadota</taxon>
        <taxon>Alphaproteobacteria</taxon>
        <taxon>Sphingomonadales</taxon>
        <taxon>Erythrobacteraceae</taxon>
        <taxon>Erythrobacter/Porphyrobacter group</taxon>
        <taxon>Erythrobacter</taxon>
    </lineage>
</organism>
<keyword evidence="1" id="KW-0813">Transport</keyword>
<dbReference type="STRING" id="1044.EH31_16215"/>
<feature type="compositionally biased region" description="Acidic residues" evidence="7">
    <location>
        <begin position="194"/>
        <end position="230"/>
    </location>
</feature>